<comment type="catalytic activity">
    <reaction evidence="12">
        <text>4-methyl-2-oxopentanoate(out) + H(+)(out) = 4-methyl-2-oxopentanoate(in) + H(+)(in)</text>
        <dbReference type="Rhea" id="RHEA:71779"/>
        <dbReference type="ChEBI" id="CHEBI:15378"/>
        <dbReference type="ChEBI" id="CHEBI:17865"/>
    </reaction>
</comment>
<evidence type="ECO:0000256" key="13">
    <source>
        <dbReference type="ARBA" id="ARBA00034218"/>
    </source>
</evidence>
<evidence type="ECO:0000256" key="4">
    <source>
        <dbReference type="ARBA" id="ARBA00015821"/>
    </source>
</evidence>
<feature type="transmembrane region" description="Helical" evidence="18">
    <location>
        <begin position="15"/>
        <end position="33"/>
    </location>
</feature>
<dbReference type="GO" id="GO:0016323">
    <property type="term" value="C:basolateral plasma membrane"/>
    <property type="evidence" value="ECO:0007669"/>
    <property type="project" value="UniProtKB-SubCell"/>
</dbReference>
<accession>A0A8C0Y019</accession>
<keyword evidence="7 18" id="KW-0812">Transmembrane</keyword>
<evidence type="ECO:0000256" key="17">
    <source>
        <dbReference type="SAM" id="MobiDB-lite"/>
    </source>
</evidence>
<keyword evidence="8" id="KW-0769">Symport</keyword>
<evidence type="ECO:0000256" key="1">
    <source>
        <dbReference type="ARBA" id="ARBA00004424"/>
    </source>
</evidence>
<dbReference type="Gene3D" id="1.20.1250.20">
    <property type="entry name" value="MFS general substrate transporter like domains"/>
    <property type="match status" value="1"/>
</dbReference>
<evidence type="ECO:0000313" key="19">
    <source>
        <dbReference type="Ensembl" id="ENSCCNP00000031233.1"/>
    </source>
</evidence>
<feature type="compositionally biased region" description="Basic and acidic residues" evidence="17">
    <location>
        <begin position="399"/>
        <end position="434"/>
    </location>
</feature>
<name>A0A8C0Y019_CASCN</name>
<comment type="catalytic activity">
    <reaction evidence="15">
        <text>(S)-lactate(in) + H(+)(in) = (S)-lactate(out) + H(+)(out)</text>
        <dbReference type="Rhea" id="RHEA:29415"/>
        <dbReference type="ChEBI" id="CHEBI:15378"/>
        <dbReference type="ChEBI" id="CHEBI:16651"/>
    </reaction>
    <physiologicalReaction direction="left-to-right" evidence="15">
        <dbReference type="Rhea" id="RHEA:29416"/>
    </physiologicalReaction>
    <physiologicalReaction direction="right-to-left" evidence="15">
        <dbReference type="Rhea" id="RHEA:29417"/>
    </physiologicalReaction>
</comment>
<organism evidence="19">
    <name type="scientific">Castor canadensis</name>
    <name type="common">American beaver</name>
    <dbReference type="NCBI Taxonomy" id="51338"/>
    <lineage>
        <taxon>Eukaryota</taxon>
        <taxon>Metazoa</taxon>
        <taxon>Chordata</taxon>
        <taxon>Craniata</taxon>
        <taxon>Vertebrata</taxon>
        <taxon>Euteleostomi</taxon>
        <taxon>Mammalia</taxon>
        <taxon>Eutheria</taxon>
        <taxon>Euarchontoglires</taxon>
        <taxon>Glires</taxon>
        <taxon>Rodentia</taxon>
        <taxon>Castorimorpha</taxon>
        <taxon>Castoridae</taxon>
        <taxon>Castor</taxon>
    </lineage>
</organism>
<sequence>VGAGSLGYAPPDGGWGWAVVFGSFISIGFSYAFPKSITVFFKEIETVFNASTSEVSWISSIMLAAMYAGGPVSSALVNKYGSRPVVLVGGCLSGIGLVAASFCNTVQELYLCIGFVGGLGLAFNLNPALTIIGRYFYKKRPLANGLAMAGSPVFLSTLAPLNQVFFSIYGWRGSFLILGGLLLNCCVKYPPGAEKPDASWFLLSHRGFLIYLSGNLFMFFGLFAPLVFLSNYGKSKGFSSEQAAFLLSILAFIDMGARPSMGFIANTKLVRPRIHYFFAVASIANGVCHLMIPFTSSYMGFCLYAGLFGFVFGWLSSILFETLMDLVGPQKFPSTVGVVTIAECCPVLLGPPLLGHLKDIYGDYKYTYWACGITLIFAGVYLFIGMIINYRLLAKEQTAEQQKRGSKEETSASVGEKSERGIKTAPSSEHRSEGDPAEEENPV</sequence>
<feature type="transmembrane region" description="Helical" evidence="18">
    <location>
        <begin position="108"/>
        <end position="129"/>
    </location>
</feature>
<evidence type="ECO:0000256" key="16">
    <source>
        <dbReference type="ARBA" id="ARBA00036520"/>
    </source>
</evidence>
<feature type="transmembrane region" description="Helical" evidence="18">
    <location>
        <begin position="366"/>
        <end position="388"/>
    </location>
</feature>
<dbReference type="Pfam" id="PF07690">
    <property type="entry name" value="MFS_1"/>
    <property type="match status" value="1"/>
</dbReference>
<dbReference type="InterPro" id="IPR036259">
    <property type="entry name" value="MFS_trans_sf"/>
</dbReference>
<protein>
    <recommendedName>
        <fullName evidence="4">Monocarboxylate transporter 1</fullName>
    </recommendedName>
    <alternativeName>
        <fullName evidence="11">Solute carrier family 16 member 1</fullName>
    </alternativeName>
</protein>
<feature type="transmembrane region" description="Helical" evidence="18">
    <location>
        <begin position="208"/>
        <end position="230"/>
    </location>
</feature>
<keyword evidence="6" id="KW-1003">Cell membrane</keyword>
<feature type="transmembrane region" description="Helical" evidence="18">
    <location>
        <begin position="168"/>
        <end position="187"/>
    </location>
</feature>
<evidence type="ECO:0000256" key="5">
    <source>
        <dbReference type="ARBA" id="ARBA00022448"/>
    </source>
</evidence>
<dbReference type="GO" id="GO:0016324">
    <property type="term" value="C:apical plasma membrane"/>
    <property type="evidence" value="ECO:0007669"/>
    <property type="project" value="UniProtKB-SubCell"/>
</dbReference>
<comment type="similarity">
    <text evidence="3">Belongs to the major facilitator superfamily. Monocarboxylate porter (TC 2.A.1.13) family.</text>
</comment>
<comment type="subcellular location">
    <subcellularLocation>
        <location evidence="1">Apical cell membrane</location>
        <topology evidence="1">Multi-pass membrane protein</topology>
    </subcellularLocation>
    <subcellularLocation>
        <location evidence="2">Basolateral cell membrane</location>
        <topology evidence="2">Multi-pass membrane protein</topology>
    </subcellularLocation>
</comment>
<evidence type="ECO:0000256" key="3">
    <source>
        <dbReference type="ARBA" id="ARBA00006727"/>
    </source>
</evidence>
<dbReference type="Ensembl" id="ENSCCNT00000039272.1">
    <property type="protein sequence ID" value="ENSCCNP00000031233.1"/>
    <property type="gene ID" value="ENSCCNG00000029753.1"/>
</dbReference>
<dbReference type="GO" id="GO:0035879">
    <property type="term" value="P:plasma membrane lactate transport"/>
    <property type="evidence" value="ECO:0007669"/>
    <property type="project" value="TreeGrafter"/>
</dbReference>
<dbReference type="GO" id="GO:0015650">
    <property type="term" value="F:lactate:proton symporter activity"/>
    <property type="evidence" value="ECO:0007669"/>
    <property type="project" value="TreeGrafter"/>
</dbReference>
<keyword evidence="10 18" id="KW-0472">Membrane</keyword>
<evidence type="ECO:0000256" key="12">
    <source>
        <dbReference type="ARBA" id="ARBA00034216"/>
    </source>
</evidence>
<evidence type="ECO:0000256" key="15">
    <source>
        <dbReference type="ARBA" id="ARBA00036111"/>
    </source>
</evidence>
<comment type="catalytic activity">
    <reaction evidence="16">
        <text>(R)-3-hydroxybutanoate(out) + H(+)(out) = (R)-3-hydroxybutanoate(in) + H(+)(in)</text>
        <dbReference type="Rhea" id="RHEA:71795"/>
        <dbReference type="ChEBI" id="CHEBI:10983"/>
        <dbReference type="ChEBI" id="CHEBI:15378"/>
    </reaction>
    <physiologicalReaction direction="left-to-right" evidence="16">
        <dbReference type="Rhea" id="RHEA:71796"/>
    </physiologicalReaction>
    <physiologicalReaction direction="right-to-left" evidence="16">
        <dbReference type="Rhea" id="RHEA:71797"/>
    </physiologicalReaction>
</comment>
<feature type="transmembrane region" description="Helical" evidence="18">
    <location>
        <begin position="298"/>
        <end position="320"/>
    </location>
</feature>
<evidence type="ECO:0000256" key="11">
    <source>
        <dbReference type="ARBA" id="ARBA00029777"/>
    </source>
</evidence>
<dbReference type="PANTHER" id="PTHR11360:SF24">
    <property type="entry name" value="MONOCARBOXYLATE TRANSPORTER 1"/>
    <property type="match status" value="1"/>
</dbReference>
<dbReference type="SUPFAM" id="SSF103473">
    <property type="entry name" value="MFS general substrate transporter"/>
    <property type="match status" value="1"/>
</dbReference>
<feature type="transmembrane region" description="Helical" evidence="18">
    <location>
        <begin position="242"/>
        <end position="261"/>
    </location>
</feature>
<evidence type="ECO:0000256" key="14">
    <source>
        <dbReference type="ARBA" id="ARBA00035869"/>
    </source>
</evidence>
<feature type="region of interest" description="Disordered" evidence="17">
    <location>
        <begin position="399"/>
        <end position="443"/>
    </location>
</feature>
<proteinExistence type="inferred from homology"/>
<dbReference type="InterPro" id="IPR050327">
    <property type="entry name" value="Proton-linked_MCT"/>
</dbReference>
<gene>
    <name evidence="19" type="primary">LOC109684438</name>
</gene>
<evidence type="ECO:0000256" key="10">
    <source>
        <dbReference type="ARBA" id="ARBA00023136"/>
    </source>
</evidence>
<evidence type="ECO:0000256" key="9">
    <source>
        <dbReference type="ARBA" id="ARBA00022989"/>
    </source>
</evidence>
<dbReference type="PANTHER" id="PTHR11360">
    <property type="entry name" value="MONOCARBOXYLATE TRANSPORTER"/>
    <property type="match status" value="1"/>
</dbReference>
<reference evidence="19" key="1">
    <citation type="submission" date="2023-09" db="UniProtKB">
        <authorList>
            <consortium name="Ensembl"/>
        </authorList>
    </citation>
    <scope>IDENTIFICATION</scope>
</reference>
<feature type="transmembrane region" description="Helical" evidence="18">
    <location>
        <begin position="273"/>
        <end position="292"/>
    </location>
</feature>
<evidence type="ECO:0000256" key="2">
    <source>
        <dbReference type="ARBA" id="ARBA00004554"/>
    </source>
</evidence>
<evidence type="ECO:0000256" key="6">
    <source>
        <dbReference type="ARBA" id="ARBA00022475"/>
    </source>
</evidence>
<keyword evidence="9 18" id="KW-1133">Transmembrane helix</keyword>
<comment type="catalytic activity">
    <reaction evidence="13">
        <text>3-methyl-2-oxobutanoate(out) + H(+)(out) = 3-methyl-2-oxobutanoate(in) + H(+)(in)</text>
        <dbReference type="Rhea" id="RHEA:71783"/>
        <dbReference type="ChEBI" id="CHEBI:11851"/>
        <dbReference type="ChEBI" id="CHEBI:15378"/>
    </reaction>
</comment>
<feature type="transmembrane region" description="Helical" evidence="18">
    <location>
        <begin position="141"/>
        <end position="162"/>
    </location>
</feature>
<dbReference type="InterPro" id="IPR011701">
    <property type="entry name" value="MFS"/>
</dbReference>
<dbReference type="AlphaFoldDB" id="A0A8C0Y019"/>
<keyword evidence="5" id="KW-0813">Transport</keyword>
<comment type="catalytic activity">
    <reaction evidence="14">
        <text>acetoacetate(out) + H(+)(out) = acetoacetate(in) + H(+)(in)</text>
        <dbReference type="Rhea" id="RHEA:71775"/>
        <dbReference type="ChEBI" id="CHEBI:13705"/>
        <dbReference type="ChEBI" id="CHEBI:15378"/>
    </reaction>
    <physiologicalReaction direction="left-to-right" evidence="14">
        <dbReference type="Rhea" id="RHEA:71776"/>
    </physiologicalReaction>
    <physiologicalReaction direction="right-to-left" evidence="14">
        <dbReference type="Rhea" id="RHEA:71777"/>
    </physiologicalReaction>
</comment>
<evidence type="ECO:0000256" key="8">
    <source>
        <dbReference type="ARBA" id="ARBA00022847"/>
    </source>
</evidence>
<feature type="transmembrane region" description="Helical" evidence="18">
    <location>
        <begin position="85"/>
        <end position="102"/>
    </location>
</feature>
<evidence type="ECO:0000256" key="7">
    <source>
        <dbReference type="ARBA" id="ARBA00022692"/>
    </source>
</evidence>
<evidence type="ECO:0000256" key="18">
    <source>
        <dbReference type="SAM" id="Phobius"/>
    </source>
</evidence>